<evidence type="ECO:0000256" key="14">
    <source>
        <dbReference type="ARBA" id="ARBA00093273"/>
    </source>
</evidence>
<evidence type="ECO:0000256" key="10">
    <source>
        <dbReference type="ARBA" id="ARBA00093248"/>
    </source>
</evidence>
<evidence type="ECO:0000256" key="12">
    <source>
        <dbReference type="ARBA" id="ARBA00093263"/>
    </source>
</evidence>
<accession>A0A0A1WFJ3</accession>
<dbReference type="GO" id="GO:0050241">
    <property type="term" value="F:pyrroline-2-carboxylate reductase activity"/>
    <property type="evidence" value="ECO:0007669"/>
    <property type="project" value="UniProtKB-EC"/>
</dbReference>
<dbReference type="GO" id="GO:0047127">
    <property type="term" value="F:thiomorpholine-carboxylate dehydrogenase activity"/>
    <property type="evidence" value="ECO:0007669"/>
    <property type="project" value="UniProtKB-EC"/>
</dbReference>
<comment type="catalytic activity">
    <reaction evidence="13">
        <text>L-proline + NAD(+) = 1-pyrroline-2-carboxylate + NADH + H(+)</text>
        <dbReference type="Rhea" id="RHEA:20321"/>
        <dbReference type="ChEBI" id="CHEBI:15378"/>
        <dbReference type="ChEBI" id="CHEBI:39785"/>
        <dbReference type="ChEBI" id="CHEBI:57540"/>
        <dbReference type="ChEBI" id="CHEBI:57945"/>
        <dbReference type="ChEBI" id="CHEBI:60039"/>
        <dbReference type="EC" id="1.5.1.1"/>
    </reaction>
    <physiologicalReaction direction="right-to-left" evidence="13">
        <dbReference type="Rhea" id="RHEA:20323"/>
    </physiologicalReaction>
</comment>
<comment type="catalytic activity">
    <reaction evidence="5">
        <text>L-pipecolate + NAD(+) = Delta(1)-piperideine-2-carboxylate + NADH + H(+)</text>
        <dbReference type="Rhea" id="RHEA:30807"/>
        <dbReference type="ChEBI" id="CHEBI:15378"/>
        <dbReference type="ChEBI" id="CHEBI:57540"/>
        <dbReference type="ChEBI" id="CHEBI:57945"/>
        <dbReference type="ChEBI" id="CHEBI:61185"/>
        <dbReference type="ChEBI" id="CHEBI:77631"/>
        <dbReference type="EC" id="1.5.1.1"/>
    </reaction>
    <physiologicalReaction direction="right-to-left" evidence="5">
        <dbReference type="Rhea" id="RHEA:30809"/>
    </physiologicalReaction>
</comment>
<dbReference type="AlphaFoldDB" id="A0A0A1WFJ3"/>
<dbReference type="GO" id="GO:0005737">
    <property type="term" value="C:cytoplasm"/>
    <property type="evidence" value="ECO:0007669"/>
    <property type="project" value="TreeGrafter"/>
</dbReference>
<dbReference type="Pfam" id="PF02423">
    <property type="entry name" value="OCD_Mu_crystall"/>
    <property type="match status" value="1"/>
</dbReference>
<dbReference type="Gene3D" id="3.30.1780.10">
    <property type="entry name" value="ornithine cyclodeaminase, domain 1"/>
    <property type="match status" value="1"/>
</dbReference>
<dbReference type="GO" id="GO:0042562">
    <property type="term" value="F:hormone binding"/>
    <property type="evidence" value="ECO:0007669"/>
    <property type="project" value="TreeGrafter"/>
</dbReference>
<evidence type="ECO:0000256" key="17">
    <source>
        <dbReference type="ARBA" id="ARBA00093650"/>
    </source>
</evidence>
<comment type="similarity">
    <text evidence="1">Belongs to the ornithine cyclodeaminase/mu-crystallin family.</text>
</comment>
<evidence type="ECO:0000256" key="15">
    <source>
        <dbReference type="ARBA" id="ARBA00093567"/>
    </source>
</evidence>
<evidence type="ECO:0000256" key="9">
    <source>
        <dbReference type="ARBA" id="ARBA00093227"/>
    </source>
</evidence>
<proteinExistence type="inferred from homology"/>
<comment type="catalytic activity">
    <reaction evidence="10">
        <text>(R)-lanthionine ketimine + NADPH + 2 H(+) = (3R,5R)-1,4-thiomorpholine-3,5-dicarboxylate + NADP(+)</text>
        <dbReference type="Rhea" id="RHEA:68040"/>
        <dbReference type="ChEBI" id="CHEBI:15378"/>
        <dbReference type="ChEBI" id="CHEBI:57783"/>
        <dbReference type="ChEBI" id="CHEBI:58349"/>
        <dbReference type="ChEBI" id="CHEBI:176891"/>
        <dbReference type="ChEBI" id="CHEBI:176892"/>
    </reaction>
    <physiologicalReaction direction="left-to-right" evidence="10">
        <dbReference type="Rhea" id="RHEA:68041"/>
    </physiologicalReaction>
</comment>
<name>A0A0A1WFJ3_ZEUCU</name>
<feature type="region of interest" description="Disordered" evidence="18">
    <location>
        <begin position="33"/>
        <end position="56"/>
    </location>
</feature>
<evidence type="ECO:0000256" key="1">
    <source>
        <dbReference type="ARBA" id="ARBA00008903"/>
    </source>
</evidence>
<evidence type="ECO:0000313" key="19">
    <source>
        <dbReference type="EMBL" id="JAC97666.1"/>
    </source>
</evidence>
<dbReference type="InterPro" id="IPR023401">
    <property type="entry name" value="ODC_N"/>
</dbReference>
<dbReference type="SUPFAM" id="SSF51735">
    <property type="entry name" value="NAD(P)-binding Rossmann-fold domains"/>
    <property type="match status" value="1"/>
</dbReference>
<reference evidence="19" key="2">
    <citation type="journal article" date="2015" name="Gigascience">
        <title>Reconstructing a comprehensive transcriptome assembly of a white-pupal translocated strain of the pest fruit fly Bactrocera cucurbitae.</title>
        <authorList>
            <person name="Sim S.B."/>
            <person name="Calla B."/>
            <person name="Hall B."/>
            <person name="DeRego T."/>
            <person name="Geib S.M."/>
        </authorList>
    </citation>
    <scope>NUCLEOTIDE SEQUENCE</scope>
</reference>
<comment type="catalytic activity">
    <reaction evidence="12">
        <text>(3R)-1,4-thiomorpholine-3-carboxylate + NADP(+) = 3,4-dehydrothiomorpholine-3-carboxylate + NADPH + 2 H(+)</text>
        <dbReference type="Rhea" id="RHEA:12500"/>
        <dbReference type="ChEBI" id="CHEBI:15378"/>
        <dbReference type="ChEBI" id="CHEBI:57783"/>
        <dbReference type="ChEBI" id="CHEBI:58349"/>
        <dbReference type="ChEBI" id="CHEBI:58517"/>
        <dbReference type="ChEBI" id="CHEBI:176873"/>
        <dbReference type="EC" id="1.5.1.25"/>
    </reaction>
    <physiologicalReaction direction="right-to-left" evidence="12">
        <dbReference type="Rhea" id="RHEA:12502"/>
    </physiologicalReaction>
</comment>
<evidence type="ECO:0000256" key="3">
    <source>
        <dbReference type="ARBA" id="ARBA00015173"/>
    </source>
</evidence>
<evidence type="ECO:0000256" key="8">
    <source>
        <dbReference type="ARBA" id="ARBA00093226"/>
    </source>
</evidence>
<dbReference type="PIRSF" id="PIRSF001439">
    <property type="entry name" value="CryM"/>
    <property type="match status" value="1"/>
</dbReference>
<comment type="subunit">
    <text evidence="15">Homodimer. Binds the thyroid hormone triiodothyronine (T3); T3 binding inhibits enzymatic activity.</text>
</comment>
<dbReference type="EC" id="1.5.1.25" evidence="2"/>
<dbReference type="OrthoDB" id="41492at2759"/>
<evidence type="ECO:0000256" key="13">
    <source>
        <dbReference type="ARBA" id="ARBA00093264"/>
    </source>
</evidence>
<evidence type="ECO:0000256" key="16">
    <source>
        <dbReference type="ARBA" id="ARBA00093598"/>
    </source>
</evidence>
<dbReference type="EC" id="1.5.1.1" evidence="16"/>
<reference evidence="19" key="1">
    <citation type="submission" date="2014-11" db="EMBL/GenBank/DDBJ databases">
        <authorList>
            <person name="Geib S."/>
        </authorList>
    </citation>
    <scope>NUCLEOTIDE SEQUENCE</scope>
</reference>
<dbReference type="GeneID" id="105217525"/>
<comment type="catalytic activity">
    <reaction evidence="9">
        <text>(S)-cystathionine ketimine + NADPH + 2 H(+) = (3R,5S)-2,3,5,6,7-pentahydro-1,4-thiazepine-3,5-dicarboxylate + NADP(+)</text>
        <dbReference type="Rhea" id="RHEA:68036"/>
        <dbReference type="ChEBI" id="CHEBI:15378"/>
        <dbReference type="ChEBI" id="CHEBI:57783"/>
        <dbReference type="ChEBI" id="CHEBI:58349"/>
        <dbReference type="ChEBI" id="CHEBI:176808"/>
        <dbReference type="ChEBI" id="CHEBI:176810"/>
    </reaction>
    <physiologicalReaction direction="left-to-right" evidence="9">
        <dbReference type="Rhea" id="RHEA:68037"/>
    </physiologicalReaction>
</comment>
<comment type="catalytic activity">
    <reaction evidence="11">
        <text>(S)-cystathionine ketimine + NADH + 2 H(+) = (3R,5S)-2,3,5,6,7-pentahydro-1,4-thiazepine-3,5-dicarboxylate + NAD(+)</text>
        <dbReference type="Rhea" id="RHEA:68032"/>
        <dbReference type="ChEBI" id="CHEBI:15378"/>
        <dbReference type="ChEBI" id="CHEBI:57540"/>
        <dbReference type="ChEBI" id="CHEBI:57945"/>
        <dbReference type="ChEBI" id="CHEBI:176808"/>
        <dbReference type="ChEBI" id="CHEBI:176810"/>
    </reaction>
    <physiologicalReaction direction="left-to-right" evidence="11">
        <dbReference type="Rhea" id="RHEA:68033"/>
    </physiologicalReaction>
</comment>
<evidence type="ECO:0000256" key="11">
    <source>
        <dbReference type="ARBA" id="ARBA00093250"/>
    </source>
</evidence>
<gene>
    <name evidence="19" type="primary">Crym_0</name>
    <name evidence="19" type="ORF">g.13303</name>
</gene>
<dbReference type="PANTHER" id="PTHR13812">
    <property type="entry name" value="KETIMINE REDUCTASE MU-CRYSTALLIN"/>
    <property type="match status" value="1"/>
</dbReference>
<organism evidence="19">
    <name type="scientific">Zeugodacus cucurbitae</name>
    <name type="common">Melon fruit fly</name>
    <name type="synonym">Bactrocera cucurbitae</name>
    <dbReference type="NCBI Taxonomy" id="28588"/>
    <lineage>
        <taxon>Eukaryota</taxon>
        <taxon>Metazoa</taxon>
        <taxon>Ecdysozoa</taxon>
        <taxon>Arthropoda</taxon>
        <taxon>Hexapoda</taxon>
        <taxon>Insecta</taxon>
        <taxon>Pterygota</taxon>
        <taxon>Neoptera</taxon>
        <taxon>Endopterygota</taxon>
        <taxon>Diptera</taxon>
        <taxon>Brachycera</taxon>
        <taxon>Muscomorpha</taxon>
        <taxon>Tephritoidea</taxon>
        <taxon>Tephritidae</taxon>
        <taxon>Zeugodacus</taxon>
        <taxon>Zeugodacus</taxon>
    </lineage>
</organism>
<comment type="catalytic activity">
    <reaction evidence="14">
        <text>L-pipecolate + NADP(+) = Delta(1)-piperideine-2-carboxylate + NADPH + H(+)</text>
        <dbReference type="Rhea" id="RHEA:12524"/>
        <dbReference type="ChEBI" id="CHEBI:15378"/>
        <dbReference type="ChEBI" id="CHEBI:57783"/>
        <dbReference type="ChEBI" id="CHEBI:58349"/>
        <dbReference type="ChEBI" id="CHEBI:61185"/>
        <dbReference type="ChEBI" id="CHEBI:77631"/>
        <dbReference type="EC" id="1.5.1.1"/>
    </reaction>
    <physiologicalReaction direction="right-to-left" evidence="14">
        <dbReference type="Rhea" id="RHEA:12526"/>
    </physiologicalReaction>
</comment>
<evidence type="ECO:0000256" key="2">
    <source>
        <dbReference type="ARBA" id="ARBA00012883"/>
    </source>
</evidence>
<dbReference type="PANTHER" id="PTHR13812:SF19">
    <property type="entry name" value="KETIMINE REDUCTASE MU-CRYSTALLIN"/>
    <property type="match status" value="1"/>
</dbReference>
<dbReference type="InterPro" id="IPR036291">
    <property type="entry name" value="NAD(P)-bd_dom_sf"/>
</dbReference>
<sequence length="348" mass="37905">MSTPINQITAEQVREVLNWGMVCEAVEEAMKSVANSQPAQSSDHDKPHTSQPARSITTCGDKSKILFSMPAYVGNFKLTSSSANQDSNTAIYSTIACKLVTSFSKNPERENPLPRIMANILIFNTETGKLDCVMDGTDITTWRTAAASLVATKYLYFSRYPEGVARPVKVAIIGTGVQGESHALGMCNYFTVSDIYLWNRTHAKAESLAKKLQSEIPNVSVHACTTASEAVADADIVCVGTYSSTPLVTRKMLKKRHVHINTVGAGQVHFGEVGPDIYAKAKVYIDSWENAKTELNGLKAEIIGEVGEVINTQKYPLHDEITIFQSMGMAAEDVTVAQSVYNAIQAKK</sequence>
<comment type="catalytic activity">
    <reaction evidence="8">
        <text>(3R)-1,4-thiomorpholine-3-carboxylate + NAD(+) = 3,4-dehydrothiomorpholine-3-carboxylate + NADH + 2 H(+)</text>
        <dbReference type="Rhea" id="RHEA:12504"/>
        <dbReference type="ChEBI" id="CHEBI:15378"/>
        <dbReference type="ChEBI" id="CHEBI:57540"/>
        <dbReference type="ChEBI" id="CHEBI:57945"/>
        <dbReference type="ChEBI" id="CHEBI:58517"/>
        <dbReference type="ChEBI" id="CHEBI:176873"/>
        <dbReference type="EC" id="1.5.1.25"/>
    </reaction>
    <physiologicalReaction direction="right-to-left" evidence="8">
        <dbReference type="Rhea" id="RHEA:12506"/>
    </physiologicalReaction>
</comment>
<evidence type="ECO:0000256" key="18">
    <source>
        <dbReference type="SAM" id="MobiDB-lite"/>
    </source>
</evidence>
<comment type="catalytic activity">
    <reaction evidence="6">
        <text>Delta(2)-thiazoline-2-carboxylate + NADPH + 2 H(+) = L-thiazolidine-2-carboxylate + NADP(+)</text>
        <dbReference type="Rhea" id="RHEA:68072"/>
        <dbReference type="ChEBI" id="CHEBI:15378"/>
        <dbReference type="ChEBI" id="CHEBI:57783"/>
        <dbReference type="ChEBI" id="CHEBI:58349"/>
        <dbReference type="ChEBI" id="CHEBI:176895"/>
        <dbReference type="ChEBI" id="CHEBI:176896"/>
    </reaction>
    <physiologicalReaction direction="left-to-right" evidence="6">
        <dbReference type="Rhea" id="RHEA:68073"/>
    </physiologicalReaction>
</comment>
<dbReference type="InterPro" id="IPR003462">
    <property type="entry name" value="ODC_Mu_crystall"/>
</dbReference>
<evidence type="ECO:0000256" key="7">
    <source>
        <dbReference type="ARBA" id="ARBA00093203"/>
    </source>
</evidence>
<protein>
    <recommendedName>
        <fullName evidence="3">Ketimine reductase mu-crystallin</fullName>
        <ecNumber evidence="16">1.5.1.1</ecNumber>
        <ecNumber evidence="2">1.5.1.25</ecNumber>
    </recommendedName>
    <alternativeName>
        <fullName evidence="17">1-piperideine-2-carboxylate/1-pyrroline-2-carboxylate reductase</fullName>
    </alternativeName>
    <alternativeName>
        <fullName evidence="4">NADP-regulated thyroid-hormone-binding protein</fullName>
    </alternativeName>
</protein>
<evidence type="ECO:0000256" key="5">
    <source>
        <dbReference type="ARBA" id="ARBA00093190"/>
    </source>
</evidence>
<dbReference type="EMBL" id="GBXI01016625">
    <property type="protein sequence ID" value="JAC97666.1"/>
    <property type="molecule type" value="Transcribed_RNA"/>
</dbReference>
<evidence type="ECO:0000256" key="4">
    <source>
        <dbReference type="ARBA" id="ARBA00033420"/>
    </source>
</evidence>
<dbReference type="Gene3D" id="3.40.50.720">
    <property type="entry name" value="NAD(P)-binding Rossmann-like Domain"/>
    <property type="match status" value="1"/>
</dbReference>
<evidence type="ECO:0000256" key="6">
    <source>
        <dbReference type="ARBA" id="ARBA00093197"/>
    </source>
</evidence>
<comment type="catalytic activity">
    <reaction evidence="7">
        <text>L-proline + NADP(+) = 1-pyrroline-2-carboxylate + NADPH + H(+)</text>
        <dbReference type="Rhea" id="RHEA:20317"/>
        <dbReference type="ChEBI" id="CHEBI:15378"/>
        <dbReference type="ChEBI" id="CHEBI:39785"/>
        <dbReference type="ChEBI" id="CHEBI:57783"/>
        <dbReference type="ChEBI" id="CHEBI:58349"/>
        <dbReference type="ChEBI" id="CHEBI:60039"/>
        <dbReference type="EC" id="1.5.1.1"/>
    </reaction>
    <physiologicalReaction direction="right-to-left" evidence="7">
        <dbReference type="Rhea" id="RHEA:20319"/>
    </physiologicalReaction>
</comment>